<dbReference type="EMBL" id="VOPY01000002">
    <property type="protein sequence ID" value="TXC69270.1"/>
    <property type="molecule type" value="Genomic_DNA"/>
</dbReference>
<dbReference type="Gene3D" id="3.40.50.150">
    <property type="entry name" value="Vaccinia Virus protein VP39"/>
    <property type="match status" value="1"/>
</dbReference>
<name>A0A5C6U9U2_9SPHN</name>
<dbReference type="PANTHER" id="PTHR11579:SF18">
    <property type="entry name" value="PROTEIN-L-ISOASPARTATE O-METHYLTRANSFERASE"/>
    <property type="match status" value="1"/>
</dbReference>
<accession>A0A5C6U9U2</accession>
<gene>
    <name evidence="4" type="ORF">FSZ31_06595</name>
</gene>
<evidence type="ECO:0000256" key="2">
    <source>
        <dbReference type="ARBA" id="ARBA00013346"/>
    </source>
</evidence>
<keyword evidence="5" id="KW-1185">Reference proteome</keyword>
<dbReference type="GO" id="GO:0004719">
    <property type="term" value="F:protein-L-isoaspartate (D-aspartate) O-methyltransferase activity"/>
    <property type="evidence" value="ECO:0007669"/>
    <property type="project" value="InterPro"/>
</dbReference>
<dbReference type="SUPFAM" id="SSF53335">
    <property type="entry name" value="S-adenosyl-L-methionine-dependent methyltransferases"/>
    <property type="match status" value="1"/>
</dbReference>
<dbReference type="Pfam" id="PF01135">
    <property type="entry name" value="PCMT"/>
    <property type="match status" value="1"/>
</dbReference>
<protein>
    <recommendedName>
        <fullName evidence="2">Protein-L-isoaspartate O-methyltransferase</fullName>
    </recommendedName>
    <alternativeName>
        <fullName evidence="3">Protein L-isoaspartyl methyltransferase</fullName>
    </alternativeName>
</protein>
<proteinExistence type="inferred from homology"/>
<evidence type="ECO:0000256" key="1">
    <source>
        <dbReference type="ARBA" id="ARBA00005369"/>
    </source>
</evidence>
<reference evidence="4 5" key="1">
    <citation type="submission" date="2019-08" db="EMBL/GenBank/DDBJ databases">
        <title>Sphingorhabdus soil sp. nov., isolated from arctic soil.</title>
        <authorList>
            <person name="Liu Y."/>
        </authorList>
    </citation>
    <scope>NUCLEOTIDE SEQUENCE [LARGE SCALE GENOMIC DNA]</scope>
    <source>
        <strain evidence="4 5">D-2Q-5-6</strain>
    </source>
</reference>
<dbReference type="GO" id="GO:0005737">
    <property type="term" value="C:cytoplasm"/>
    <property type="evidence" value="ECO:0007669"/>
    <property type="project" value="TreeGrafter"/>
</dbReference>
<evidence type="ECO:0000256" key="3">
    <source>
        <dbReference type="ARBA" id="ARBA00030757"/>
    </source>
</evidence>
<organism evidence="4 5">
    <name type="scientific">Flavisphingopyxis soli</name>
    <dbReference type="NCBI Taxonomy" id="2601267"/>
    <lineage>
        <taxon>Bacteria</taxon>
        <taxon>Pseudomonadati</taxon>
        <taxon>Pseudomonadota</taxon>
        <taxon>Alphaproteobacteria</taxon>
        <taxon>Sphingomonadales</taxon>
        <taxon>Sphingopyxidaceae</taxon>
        <taxon>Flavisphingopyxis</taxon>
    </lineage>
</organism>
<dbReference type="InterPro" id="IPR000682">
    <property type="entry name" value="PCMT"/>
</dbReference>
<dbReference type="Proteomes" id="UP000321129">
    <property type="component" value="Unassembled WGS sequence"/>
</dbReference>
<comment type="similarity">
    <text evidence="1">Belongs to the methyltransferase superfamily. L-isoaspartyl/D-aspartyl protein methyltransferase family.</text>
</comment>
<dbReference type="InterPro" id="IPR029063">
    <property type="entry name" value="SAM-dependent_MTases_sf"/>
</dbReference>
<evidence type="ECO:0000313" key="4">
    <source>
        <dbReference type="EMBL" id="TXC69270.1"/>
    </source>
</evidence>
<sequence length="218" mass="22945">MEAENFTAMRRAMVDSQLRPSDVTDRAIVAAMANVAREDFVPADRARVAYTDRAIPLGNGRSLNPPLTTGQMLVAADVRIADHVLIVGAATGYLATILARLATSVVALESEDMLADRAAETLGDLANVTLVRGPLAAGWAKAAPYSLIIVDGAVQHIPDTFAKQLAPGGRLVTALDDRGVARIARGEASDGAIALMPLSDVEAVSLPGFDRARHFTFS</sequence>
<dbReference type="CDD" id="cd02440">
    <property type="entry name" value="AdoMet_MTases"/>
    <property type="match status" value="1"/>
</dbReference>
<evidence type="ECO:0000313" key="5">
    <source>
        <dbReference type="Proteomes" id="UP000321129"/>
    </source>
</evidence>
<dbReference type="PANTHER" id="PTHR11579">
    <property type="entry name" value="PROTEIN-L-ISOASPARTATE O-METHYLTRANSFERASE"/>
    <property type="match status" value="1"/>
</dbReference>
<dbReference type="GO" id="GO:0032259">
    <property type="term" value="P:methylation"/>
    <property type="evidence" value="ECO:0007669"/>
    <property type="project" value="UniProtKB-KW"/>
</dbReference>
<dbReference type="OrthoDB" id="9798496at2"/>
<keyword evidence="4" id="KW-0808">Transferase</keyword>
<comment type="caution">
    <text evidence="4">The sequence shown here is derived from an EMBL/GenBank/DDBJ whole genome shotgun (WGS) entry which is preliminary data.</text>
</comment>
<dbReference type="AlphaFoldDB" id="A0A5C6U9U2"/>
<keyword evidence="4" id="KW-0489">Methyltransferase</keyword>